<evidence type="ECO:0008006" key="3">
    <source>
        <dbReference type="Google" id="ProtNLM"/>
    </source>
</evidence>
<proteinExistence type="predicted"/>
<reference evidence="2" key="1">
    <citation type="journal article" date="2019" name="Int. J. Syst. Evol. Microbiol.">
        <title>The Global Catalogue of Microorganisms (GCM) 10K type strain sequencing project: providing services to taxonomists for standard genome sequencing and annotation.</title>
        <authorList>
            <consortium name="The Broad Institute Genomics Platform"/>
            <consortium name="The Broad Institute Genome Sequencing Center for Infectious Disease"/>
            <person name="Wu L."/>
            <person name="Ma J."/>
        </authorList>
    </citation>
    <scope>NUCLEOTIDE SEQUENCE [LARGE SCALE GENOMIC DNA]</scope>
    <source>
        <strain evidence="2">JCM 18298</strain>
    </source>
</reference>
<dbReference type="SUPFAM" id="SSF53474">
    <property type="entry name" value="alpha/beta-Hydrolases"/>
    <property type="match status" value="1"/>
</dbReference>
<dbReference type="Gene3D" id="1.10.10.800">
    <property type="match status" value="1"/>
</dbReference>
<dbReference type="InterPro" id="IPR029058">
    <property type="entry name" value="AB_hydrolase_fold"/>
</dbReference>
<organism evidence="1 2">
    <name type="scientific">Nocardia callitridis</name>
    <dbReference type="NCBI Taxonomy" id="648753"/>
    <lineage>
        <taxon>Bacteria</taxon>
        <taxon>Bacillati</taxon>
        <taxon>Actinomycetota</taxon>
        <taxon>Actinomycetes</taxon>
        <taxon>Mycobacteriales</taxon>
        <taxon>Nocardiaceae</taxon>
        <taxon>Nocardia</taxon>
    </lineage>
</organism>
<keyword evidence="2" id="KW-1185">Reference proteome</keyword>
<accession>A0ABP9K5X6</accession>
<evidence type="ECO:0000313" key="1">
    <source>
        <dbReference type="EMBL" id="GAA5050618.1"/>
    </source>
</evidence>
<dbReference type="EMBL" id="BAABJM010000002">
    <property type="protein sequence ID" value="GAA5050618.1"/>
    <property type="molecule type" value="Genomic_DNA"/>
</dbReference>
<dbReference type="PANTHER" id="PTHR47751">
    <property type="entry name" value="SUPERFAMILY HYDROLASE, PUTATIVE (AFU_ORTHOLOGUE AFUA_2G16580)-RELATED"/>
    <property type="match status" value="1"/>
</dbReference>
<dbReference type="RefSeq" id="WP_345495055.1">
    <property type="nucleotide sequence ID" value="NZ_BAABJM010000002.1"/>
</dbReference>
<gene>
    <name evidence="1" type="ORF">GCM10023318_21030</name>
</gene>
<evidence type="ECO:0000313" key="2">
    <source>
        <dbReference type="Proteomes" id="UP001500603"/>
    </source>
</evidence>
<dbReference type="Proteomes" id="UP001500603">
    <property type="component" value="Unassembled WGS sequence"/>
</dbReference>
<sequence>MRDGLGGNQTPQARHAMLELAAAARSAEARGEPIRLQEWITDAVDAETYEYYRTPRGYHPRAVQPWPVRNLDQLIQYESYSLIHLIAPRPLLMIIGSDADTAYISRAAIEKAAEPKELLVIDGATHISLYDKDEHVTPAVAALTTFFGTHLAATQDHQTPGTNPLVRAR</sequence>
<dbReference type="InterPro" id="IPR051411">
    <property type="entry name" value="Polyketide_trans_af380"/>
</dbReference>
<dbReference type="PANTHER" id="PTHR47751:SF1">
    <property type="entry name" value="SUPERFAMILY HYDROLASE, PUTATIVE (AFU_ORTHOLOGUE AFUA_2G16580)-RELATED"/>
    <property type="match status" value="1"/>
</dbReference>
<comment type="caution">
    <text evidence="1">The sequence shown here is derived from an EMBL/GenBank/DDBJ whole genome shotgun (WGS) entry which is preliminary data.</text>
</comment>
<name>A0ABP9K5X6_9NOCA</name>
<dbReference type="Gene3D" id="3.40.50.1820">
    <property type="entry name" value="alpha/beta hydrolase"/>
    <property type="match status" value="1"/>
</dbReference>
<protein>
    <recommendedName>
        <fullName evidence="3">Peptidase S33 tripeptidyl aminopeptidase-like C-terminal domain-containing protein</fullName>
    </recommendedName>
</protein>